<sequence length="359" mass="40262">MQIINNYRVEIEEAVEQLRRMNVSRVLVQSPLGLRGVAASVAEQLKSNKFEVLMSSSNCWGGCDIAYTEASGLDVDAIIHLGHSRFLRHDKLPTIYLECRYADPSPVYDLMDRIAAELTGYKKVGVGASVQWLDYLSFVKESLARRGVDAVTAMPDMYSVYESQVLGCDVSALKKLEKNVDCFLVLGSVFHGLGIAVSSSKPVYAADPHTQRVENLDKMRERILRQRYAQIIRFRESRTVGVLVSIKPGQKRLGLAKKLNNILNQHGKNSTIVSADEITSATILENGFEAFVNTACPRLSIEDQSRFTKPVLLPVEALVAVGLMEWETVVEHGFLMYPWGWHDRKVGERFWRGVSLLQV</sequence>
<dbReference type="KEGG" id="csu:CSUB_C0414"/>
<dbReference type="InterPro" id="IPR035435">
    <property type="entry name" value="DPH1/DPH2_euk_archaea"/>
</dbReference>
<dbReference type="AlphaFoldDB" id="E6N526"/>
<dbReference type="UniPathway" id="UPA00559"/>
<dbReference type="EMBL" id="AP011837">
    <property type="protein sequence ID" value="BAJ47436.1"/>
    <property type="molecule type" value="Genomic_DNA"/>
</dbReference>
<dbReference type="InterPro" id="IPR016435">
    <property type="entry name" value="DPH1/DPH2"/>
</dbReference>
<dbReference type="InterPro" id="IPR022428">
    <property type="entry name" value="Dph2_arc"/>
</dbReference>
<keyword evidence="10" id="KW-0004">4Fe-4S</keyword>
<evidence type="ECO:0000256" key="9">
    <source>
        <dbReference type="ARBA" id="ARBA00048403"/>
    </source>
</evidence>
<dbReference type="EMBL" id="BA000048">
    <property type="protein sequence ID" value="BAJ50275.1"/>
    <property type="molecule type" value="Genomic_DNA"/>
</dbReference>
<dbReference type="SFLD" id="SFLDS00032">
    <property type="entry name" value="Radical_SAM_3-amino-3-carboxyp"/>
    <property type="match status" value="1"/>
</dbReference>
<dbReference type="Gene3D" id="3.40.50.11860">
    <property type="entry name" value="Diphthamide synthesis DPH1/DPH2 domain 3"/>
    <property type="match status" value="1"/>
</dbReference>
<reference evidence="11 14" key="2">
    <citation type="journal article" date="2011" name="Nucleic Acids Res.">
        <title>Insights into the evolution of Archaea and eukaryotic protein modifier systems revealed by the genome of a novel archaeal group.</title>
        <authorList>
            <person name="Nunoura T."/>
            <person name="Takaki Y."/>
            <person name="Kakuta J."/>
            <person name="Nishi S."/>
            <person name="Sugahara J."/>
            <person name="Kazama H."/>
            <person name="Chee G."/>
            <person name="Hattori M."/>
            <person name="Kanai A."/>
            <person name="Atomi H."/>
            <person name="Takai K."/>
            <person name="Takami H."/>
        </authorList>
    </citation>
    <scope>NUCLEOTIDE SEQUENCE [LARGE SCALE GENOMIC DNA]</scope>
</reference>
<gene>
    <name evidence="13" type="ORF">CSUB_C0414</name>
    <name evidence="11" type="ORF">HGMM_F29F08C04</name>
    <name evidence="12" type="ORF">HGMM_F36H04C06</name>
</gene>
<evidence type="ECO:0000256" key="1">
    <source>
        <dbReference type="ARBA" id="ARBA00001966"/>
    </source>
</evidence>
<evidence type="ECO:0000256" key="7">
    <source>
        <dbReference type="ARBA" id="ARBA00023004"/>
    </source>
</evidence>
<comment type="function">
    <text evidence="10">Catalyzes the first step of diphthamide biosynthesis, i.e. the transfer of the 3-amino-3-carboxypropyl group from S-adenosyl-L-methionine (SAM) to the C2 position of the imidazole ring of the target histidine residue in translation elongation factor 2 (EF-2).</text>
</comment>
<dbReference type="Pfam" id="PF01866">
    <property type="entry name" value="Diphthamide_syn"/>
    <property type="match status" value="1"/>
</dbReference>
<evidence type="ECO:0000313" key="14">
    <source>
        <dbReference type="Proteomes" id="UP000008120"/>
    </source>
</evidence>
<dbReference type="PANTHER" id="PTHR10762:SF1">
    <property type="entry name" value="2-(3-AMINO-3-CARBOXYPROPYL)HISTIDINE SYNTHASE SUBUNIT 1"/>
    <property type="match status" value="1"/>
</dbReference>
<evidence type="ECO:0000256" key="4">
    <source>
        <dbReference type="ARBA" id="ARBA00022679"/>
    </source>
</evidence>
<dbReference type="EC" id="2.5.1.108" evidence="3 10"/>
<dbReference type="EMBL" id="AP011836">
    <property type="protein sequence ID" value="BAJ47395.1"/>
    <property type="molecule type" value="Genomic_DNA"/>
</dbReference>
<keyword evidence="8 10" id="KW-0411">Iron-sulfur</keyword>
<dbReference type="PIRSF" id="PIRSF004967">
    <property type="entry name" value="DPH1"/>
    <property type="match status" value="1"/>
</dbReference>
<dbReference type="InterPro" id="IPR042265">
    <property type="entry name" value="DPH1/DPH2_3"/>
</dbReference>
<comment type="pathway">
    <text evidence="2 10">Protein modification; peptidyl-diphthamide biosynthesis.</text>
</comment>
<evidence type="ECO:0000313" key="12">
    <source>
        <dbReference type="EMBL" id="BAJ47436.1"/>
    </source>
</evidence>
<comment type="catalytic activity">
    <reaction evidence="9 10">
        <text>L-histidyl-[translation elongation factor 2] + S-adenosyl-L-methionine = 2-[(3S)-amino-3-carboxypropyl]-L-histidyl-[translation elongation factor 2] + S-methyl-5'-thioadenosine + H(+)</text>
        <dbReference type="Rhea" id="RHEA:36783"/>
        <dbReference type="Rhea" id="RHEA-COMP:9748"/>
        <dbReference type="Rhea" id="RHEA-COMP:9749"/>
        <dbReference type="ChEBI" id="CHEBI:15378"/>
        <dbReference type="ChEBI" id="CHEBI:17509"/>
        <dbReference type="ChEBI" id="CHEBI:29979"/>
        <dbReference type="ChEBI" id="CHEBI:59789"/>
        <dbReference type="ChEBI" id="CHEBI:73995"/>
        <dbReference type="EC" id="2.5.1.108"/>
    </reaction>
</comment>
<keyword evidence="4 10" id="KW-0808">Transferase</keyword>
<comment type="similarity">
    <text evidence="10">Belongs to the DPH1/DPH2 family.</text>
</comment>
<evidence type="ECO:0000313" key="13">
    <source>
        <dbReference type="EMBL" id="BAJ50275.1"/>
    </source>
</evidence>
<dbReference type="NCBIfam" id="TIGR00322">
    <property type="entry name" value="diphth2_R"/>
    <property type="match status" value="1"/>
</dbReference>
<dbReference type="GO" id="GO:0051539">
    <property type="term" value="F:4 iron, 4 sulfur cluster binding"/>
    <property type="evidence" value="ECO:0007669"/>
    <property type="project" value="UniProtKB-UniRule"/>
</dbReference>
<dbReference type="Proteomes" id="UP000008120">
    <property type="component" value="Chromosome"/>
</dbReference>
<keyword evidence="5 10" id="KW-0949">S-adenosyl-L-methionine</keyword>
<keyword evidence="6 10" id="KW-0479">Metal-binding</keyword>
<organism evidence="11 14">
    <name type="scientific">Caldiarchaeum subterraneum</name>
    <dbReference type="NCBI Taxonomy" id="311458"/>
    <lineage>
        <taxon>Archaea</taxon>
        <taxon>Nitrososphaerota</taxon>
        <taxon>Candidatus Caldarchaeales</taxon>
        <taxon>Candidatus Caldarchaeaceae</taxon>
        <taxon>Candidatus Caldarchaeum</taxon>
    </lineage>
</organism>
<dbReference type="InterPro" id="IPR042264">
    <property type="entry name" value="DPH1/DPH2_2"/>
</dbReference>
<evidence type="ECO:0000256" key="8">
    <source>
        <dbReference type="ARBA" id="ARBA00023014"/>
    </source>
</evidence>
<dbReference type="Gene3D" id="3.40.50.11840">
    <property type="entry name" value="Diphthamide synthesis DPH1/DPH2 domain 1"/>
    <property type="match status" value="1"/>
</dbReference>
<comment type="cofactor">
    <cofactor evidence="1 10">
        <name>[4Fe-4S] cluster</name>
        <dbReference type="ChEBI" id="CHEBI:49883"/>
    </cofactor>
</comment>
<dbReference type="Gene3D" id="3.40.50.11850">
    <property type="entry name" value="Diphthamide synthesis DPH1/DPH2 domain 2"/>
    <property type="match status" value="1"/>
</dbReference>
<name>E6N526_CALS0</name>
<dbReference type="PANTHER" id="PTHR10762">
    <property type="entry name" value="DIPHTHAMIDE BIOSYNTHESIS PROTEIN"/>
    <property type="match status" value="1"/>
</dbReference>
<dbReference type="InterPro" id="IPR042263">
    <property type="entry name" value="DPH1/DPH2_1"/>
</dbReference>
<evidence type="ECO:0000256" key="10">
    <source>
        <dbReference type="PIRNR" id="PIRNR004967"/>
    </source>
</evidence>
<proteinExistence type="inferred from homology"/>
<dbReference type="STRING" id="311458.CSUB_C0414"/>
<evidence type="ECO:0000313" key="11">
    <source>
        <dbReference type="EMBL" id="BAJ47395.1"/>
    </source>
</evidence>
<protein>
    <recommendedName>
        <fullName evidence="3 10">2-(3-amino-3-carboxypropyl)histidine synthase</fullName>
        <ecNumber evidence="3 10">2.5.1.108</ecNumber>
    </recommendedName>
</protein>
<evidence type="ECO:0000256" key="3">
    <source>
        <dbReference type="ARBA" id="ARBA00012221"/>
    </source>
</evidence>
<dbReference type="GO" id="GO:0090560">
    <property type="term" value="F:2-(3-amino-3-carboxypropyl)histidine synthase activity"/>
    <property type="evidence" value="ECO:0007669"/>
    <property type="project" value="UniProtKB-UniRule"/>
</dbReference>
<evidence type="ECO:0000256" key="5">
    <source>
        <dbReference type="ARBA" id="ARBA00022691"/>
    </source>
</evidence>
<dbReference type="NCBIfam" id="TIGR03682">
    <property type="entry name" value="arCOG04112"/>
    <property type="match status" value="1"/>
</dbReference>
<dbReference type="BioCyc" id="CCAL311458:G131R-421-MONOMER"/>
<keyword evidence="7 10" id="KW-0408">Iron</keyword>
<reference evidence="11 14" key="1">
    <citation type="journal article" date="2005" name="Environ. Microbiol.">
        <title>Genetic and functional properties of uncultivated thermophilic crenarchaeotes from a subsurface gold mine as revealed by analysis of genome fragments.</title>
        <authorList>
            <person name="Nunoura T."/>
            <person name="Hirayama H."/>
            <person name="Takami H."/>
            <person name="Oida H."/>
            <person name="Nishi S."/>
            <person name="Shimamura S."/>
            <person name="Suzuki Y."/>
            <person name="Inagaki F."/>
            <person name="Takai K."/>
            <person name="Nealson K.H."/>
            <person name="Horikoshi K."/>
        </authorList>
    </citation>
    <scope>NUCLEOTIDE SEQUENCE [LARGE SCALE GENOMIC DNA]</scope>
</reference>
<accession>E6N526</accession>
<evidence type="ECO:0000256" key="6">
    <source>
        <dbReference type="ARBA" id="ARBA00022723"/>
    </source>
</evidence>
<evidence type="ECO:0000256" key="2">
    <source>
        <dbReference type="ARBA" id="ARBA00005156"/>
    </source>
</evidence>
<dbReference type="GO" id="GO:0017183">
    <property type="term" value="P:protein histidyl modification to diphthamide"/>
    <property type="evidence" value="ECO:0007669"/>
    <property type="project" value="UniProtKB-UniRule"/>
</dbReference>
<dbReference type="GO" id="GO:0046872">
    <property type="term" value="F:metal ion binding"/>
    <property type="evidence" value="ECO:0007669"/>
    <property type="project" value="UniProtKB-KW"/>
</dbReference>